<accession>A0ABQ7SWU0</accession>
<evidence type="ECO:0000313" key="2">
    <source>
        <dbReference type="EMBL" id="KAH0621733.1"/>
    </source>
</evidence>
<evidence type="ECO:0000313" key="3">
    <source>
        <dbReference type="Proteomes" id="UP000826234"/>
    </source>
</evidence>
<organism evidence="2 3">
    <name type="scientific">Phrynosoma platyrhinos</name>
    <name type="common">Desert horned lizard</name>
    <dbReference type="NCBI Taxonomy" id="52577"/>
    <lineage>
        <taxon>Eukaryota</taxon>
        <taxon>Metazoa</taxon>
        <taxon>Chordata</taxon>
        <taxon>Craniata</taxon>
        <taxon>Vertebrata</taxon>
        <taxon>Euteleostomi</taxon>
        <taxon>Lepidosauria</taxon>
        <taxon>Squamata</taxon>
        <taxon>Bifurcata</taxon>
        <taxon>Unidentata</taxon>
        <taxon>Episquamata</taxon>
        <taxon>Toxicofera</taxon>
        <taxon>Iguania</taxon>
        <taxon>Phrynosomatidae</taxon>
        <taxon>Phrynosomatinae</taxon>
        <taxon>Phrynosoma</taxon>
    </lineage>
</organism>
<proteinExistence type="predicted"/>
<dbReference type="Proteomes" id="UP000826234">
    <property type="component" value="Unassembled WGS sequence"/>
</dbReference>
<reference evidence="2 3" key="1">
    <citation type="journal article" date="2022" name="Gigascience">
        <title>A chromosome-level genome assembly and annotation of the desert horned lizard, Phrynosoma platyrhinos, provides insight into chromosomal rearrangements among reptiles.</title>
        <authorList>
            <person name="Koochekian N."/>
            <person name="Ascanio A."/>
            <person name="Farleigh K."/>
            <person name="Card D.C."/>
            <person name="Schield D.R."/>
            <person name="Castoe T.A."/>
            <person name="Jezkova T."/>
        </authorList>
    </citation>
    <scope>NUCLEOTIDE SEQUENCE [LARGE SCALE GENOMIC DNA]</scope>
    <source>
        <strain evidence="2">NK-2021</strain>
    </source>
</reference>
<keyword evidence="3" id="KW-1185">Reference proteome</keyword>
<keyword evidence="1" id="KW-1133">Transmembrane helix</keyword>
<name>A0ABQ7SWU0_PHRPL</name>
<evidence type="ECO:0000256" key="1">
    <source>
        <dbReference type="SAM" id="Phobius"/>
    </source>
</evidence>
<gene>
    <name evidence="2" type="ORF">JD844_023348</name>
</gene>
<comment type="caution">
    <text evidence="2">The sequence shown here is derived from an EMBL/GenBank/DDBJ whole genome shotgun (WGS) entry which is preliminary data.</text>
</comment>
<keyword evidence="1" id="KW-0812">Transmembrane</keyword>
<keyword evidence="1" id="KW-0472">Membrane</keyword>
<protein>
    <submittedName>
        <fullName evidence="2">Uncharacterized protein</fullName>
    </submittedName>
</protein>
<dbReference type="EMBL" id="JAIPUX010003289">
    <property type="protein sequence ID" value="KAH0621733.1"/>
    <property type="molecule type" value="Genomic_DNA"/>
</dbReference>
<feature type="transmembrane region" description="Helical" evidence="1">
    <location>
        <begin position="12"/>
        <end position="32"/>
    </location>
</feature>
<sequence length="71" mass="7936">MPGKQQVKNALMFSCNTVVQMSALFLWLLPIYPGRTLTGTTAVQECRPLFEQFGSCFLPLLTSTVSYYALI</sequence>